<evidence type="ECO:0000313" key="9">
    <source>
        <dbReference type="EMBL" id="SMF43419.1"/>
    </source>
</evidence>
<gene>
    <name evidence="9" type="ORF">SAMN06296036_11379</name>
</gene>
<dbReference type="GO" id="GO:0005506">
    <property type="term" value="F:iron ion binding"/>
    <property type="evidence" value="ECO:0007669"/>
    <property type="project" value="InterPro"/>
</dbReference>
<dbReference type="SUPFAM" id="SSF48264">
    <property type="entry name" value="Cytochrome P450"/>
    <property type="match status" value="1"/>
</dbReference>
<evidence type="ECO:0000256" key="2">
    <source>
        <dbReference type="ARBA" id="ARBA00022617"/>
    </source>
</evidence>
<evidence type="ECO:0000256" key="4">
    <source>
        <dbReference type="ARBA" id="ARBA00023002"/>
    </source>
</evidence>
<dbReference type="PRINTS" id="PR00463">
    <property type="entry name" value="EP450I"/>
</dbReference>
<dbReference type="GO" id="GO:0020037">
    <property type="term" value="F:heme binding"/>
    <property type="evidence" value="ECO:0007669"/>
    <property type="project" value="InterPro"/>
</dbReference>
<reference evidence="10" key="1">
    <citation type="submission" date="2017-04" db="EMBL/GenBank/DDBJ databases">
        <authorList>
            <person name="Varghese N."/>
            <person name="Submissions S."/>
        </authorList>
    </citation>
    <scope>NUCLEOTIDE SEQUENCE [LARGE SCALE GENOMIC DNA]</scope>
    <source>
        <strain evidence="10">RKEM611</strain>
    </source>
</reference>
<feature type="binding site" description="axial binding residue" evidence="7">
    <location>
        <position position="397"/>
    </location>
    <ligand>
        <name>heme</name>
        <dbReference type="ChEBI" id="CHEBI:30413"/>
    </ligand>
    <ligandPart>
        <name>Fe</name>
        <dbReference type="ChEBI" id="CHEBI:18248"/>
    </ligandPart>
</feature>
<keyword evidence="4 8" id="KW-0560">Oxidoreductase</keyword>
<dbReference type="Pfam" id="PF00067">
    <property type="entry name" value="p450"/>
    <property type="match status" value="1"/>
</dbReference>
<evidence type="ECO:0000256" key="6">
    <source>
        <dbReference type="ARBA" id="ARBA00023033"/>
    </source>
</evidence>
<comment type="similarity">
    <text evidence="1 8">Belongs to the cytochrome P450 family.</text>
</comment>
<comment type="cofactor">
    <cofactor evidence="7">
        <name>heme</name>
        <dbReference type="ChEBI" id="CHEBI:30413"/>
    </cofactor>
</comment>
<dbReference type="AlphaFoldDB" id="A0A1Y6C3A1"/>
<dbReference type="RefSeq" id="WP_159455442.1">
    <property type="nucleotide sequence ID" value="NZ_FWZT01000013.1"/>
</dbReference>
<dbReference type="Gene3D" id="1.10.630.10">
    <property type="entry name" value="Cytochrome P450"/>
    <property type="match status" value="1"/>
</dbReference>
<accession>A0A1Y6C3A1</accession>
<evidence type="ECO:0000256" key="7">
    <source>
        <dbReference type="PIRSR" id="PIRSR602401-1"/>
    </source>
</evidence>
<dbReference type="STRING" id="1513793.SAMN06296036_11379"/>
<keyword evidence="5 7" id="KW-0408">Iron</keyword>
<dbReference type="Proteomes" id="UP000192907">
    <property type="component" value="Unassembled WGS sequence"/>
</dbReference>
<keyword evidence="3 7" id="KW-0479">Metal-binding</keyword>
<dbReference type="GO" id="GO:0004497">
    <property type="term" value="F:monooxygenase activity"/>
    <property type="evidence" value="ECO:0007669"/>
    <property type="project" value="UniProtKB-KW"/>
</dbReference>
<dbReference type="PRINTS" id="PR00385">
    <property type="entry name" value="P450"/>
</dbReference>
<dbReference type="PANTHER" id="PTHR24291:SF50">
    <property type="entry name" value="BIFUNCTIONAL ALBAFLAVENONE MONOOXYGENASE_TERPENE SYNTHASE"/>
    <property type="match status" value="1"/>
</dbReference>
<keyword evidence="6 8" id="KW-0503">Monooxygenase</keyword>
<proteinExistence type="inferred from homology"/>
<dbReference type="PANTHER" id="PTHR24291">
    <property type="entry name" value="CYTOCHROME P450 FAMILY 4"/>
    <property type="match status" value="1"/>
</dbReference>
<dbReference type="InterPro" id="IPR001128">
    <property type="entry name" value="Cyt_P450"/>
</dbReference>
<evidence type="ECO:0000256" key="8">
    <source>
        <dbReference type="RuleBase" id="RU000461"/>
    </source>
</evidence>
<keyword evidence="10" id="KW-1185">Reference proteome</keyword>
<evidence type="ECO:0000256" key="5">
    <source>
        <dbReference type="ARBA" id="ARBA00023004"/>
    </source>
</evidence>
<protein>
    <submittedName>
        <fullName evidence="9">Cytochrome P450</fullName>
    </submittedName>
</protein>
<dbReference type="InterPro" id="IPR017972">
    <property type="entry name" value="Cyt_P450_CS"/>
</dbReference>
<dbReference type="EMBL" id="FWZT01000013">
    <property type="protein sequence ID" value="SMF43419.1"/>
    <property type="molecule type" value="Genomic_DNA"/>
</dbReference>
<dbReference type="PROSITE" id="PS00086">
    <property type="entry name" value="CYTOCHROME_P450"/>
    <property type="match status" value="1"/>
</dbReference>
<sequence length="450" mass="51923">MNQGHMVISRPRFQFTKTLDHYYSFKNDPLGFTSDIYQKWGEFFRFKIFHKSYVVTSSPEIVDQVLVSKDACYKRYNRNLKPLIGNAMLAADDDDWKKKRRLSQPFFHPKEISKTRELMAEQIDRAVLEWAKDHDGHRWSVAKLMQRLTLAVVSKVFLKQDVWTLSPRVLEALDNLFELVKARVTNPLATPLWVPTPSNVAFKREMGLLYGVIDGMVEDKPGSDDESILIDRLIHAVDEESGYRLSSQDVRDEVIQYFLAGHETTANLLAFTLDFLAQSPEVQQNLREELLSLEDDFPTMKDLPRLKLLSWTIQEALRLRPSAWFLTRMATSDHQLLCGTKSYPIYQNDLVIMSVWNIHHRPDLWPEPDQFKPERMAHAKDFAKHAYMPFGAGKTSCIGNNFAIYEASLILSKLLRNFKFEAIHSGPVPYEGGITLRPKGDVQLKVSQLS</sequence>
<evidence type="ECO:0000256" key="1">
    <source>
        <dbReference type="ARBA" id="ARBA00010617"/>
    </source>
</evidence>
<dbReference type="InterPro" id="IPR050196">
    <property type="entry name" value="Cytochrome_P450_Monoox"/>
</dbReference>
<keyword evidence="2 7" id="KW-0349">Heme</keyword>
<organism evidence="9 10">
    <name type="scientific">Pseudobacteriovorax antillogorgiicola</name>
    <dbReference type="NCBI Taxonomy" id="1513793"/>
    <lineage>
        <taxon>Bacteria</taxon>
        <taxon>Pseudomonadati</taxon>
        <taxon>Bdellovibrionota</taxon>
        <taxon>Oligoflexia</taxon>
        <taxon>Oligoflexales</taxon>
        <taxon>Pseudobacteriovoracaceae</taxon>
        <taxon>Pseudobacteriovorax</taxon>
    </lineage>
</organism>
<evidence type="ECO:0000313" key="10">
    <source>
        <dbReference type="Proteomes" id="UP000192907"/>
    </source>
</evidence>
<name>A0A1Y6C3A1_9BACT</name>
<evidence type="ECO:0000256" key="3">
    <source>
        <dbReference type="ARBA" id="ARBA00022723"/>
    </source>
</evidence>
<dbReference type="GO" id="GO:0016705">
    <property type="term" value="F:oxidoreductase activity, acting on paired donors, with incorporation or reduction of molecular oxygen"/>
    <property type="evidence" value="ECO:0007669"/>
    <property type="project" value="InterPro"/>
</dbReference>
<dbReference type="InterPro" id="IPR002401">
    <property type="entry name" value="Cyt_P450_E_grp-I"/>
</dbReference>
<dbReference type="InterPro" id="IPR036396">
    <property type="entry name" value="Cyt_P450_sf"/>
</dbReference>